<evidence type="ECO:0000313" key="3">
    <source>
        <dbReference type="EnsemblMetazoa" id="GPPI014962-PA"/>
    </source>
</evidence>
<keyword evidence="1" id="KW-0732">Signal</keyword>
<proteinExistence type="predicted"/>
<accession>A0A1B0B0Q0</accession>
<dbReference type="Pfam" id="PF12248">
    <property type="entry name" value="Methyltransf_FA"/>
    <property type="match status" value="1"/>
</dbReference>
<feature type="chain" id="PRO_5008404358" description="Farnesoic acid O-methyl transferase domain-containing protein" evidence="1">
    <location>
        <begin position="24"/>
        <end position="155"/>
    </location>
</feature>
<reference evidence="3" key="2">
    <citation type="submission" date="2020-05" db="UniProtKB">
        <authorList>
            <consortium name="EnsemblMetazoa"/>
        </authorList>
    </citation>
    <scope>IDENTIFICATION</scope>
    <source>
        <strain evidence="3">IAEA</strain>
    </source>
</reference>
<dbReference type="VEuPathDB" id="VectorBase:GPPI014962"/>
<dbReference type="EMBL" id="JXJN01006803">
    <property type="status" value="NOT_ANNOTATED_CDS"/>
    <property type="molecule type" value="Genomic_DNA"/>
</dbReference>
<evidence type="ECO:0000313" key="4">
    <source>
        <dbReference type="Proteomes" id="UP000092460"/>
    </source>
</evidence>
<protein>
    <recommendedName>
        <fullName evidence="2">Farnesoic acid O-methyl transferase domain-containing protein</fullName>
    </recommendedName>
</protein>
<dbReference type="EnsemblMetazoa" id="GPPI014962-RA">
    <property type="protein sequence ID" value="GPPI014962-PA"/>
    <property type="gene ID" value="GPPI014962"/>
</dbReference>
<name>A0A1B0B0Q0_9MUSC</name>
<evidence type="ECO:0000256" key="1">
    <source>
        <dbReference type="SAM" id="SignalP"/>
    </source>
</evidence>
<dbReference type="EMBL" id="JXJN01006804">
    <property type="status" value="NOT_ANNOTATED_CDS"/>
    <property type="molecule type" value="Genomic_DNA"/>
</dbReference>
<sequence>MCVNFKNYFAGLVIVTCLSLVQGDFKYNVILSQMETCTHYAIPATRGYVYTDFFHIRGMNNNKLAANELLHLKFYVMTARDAHILLSVTDRPRLLNRVYEIVIGAGRNKFSTIRTSIGRRRVATDMETNKRIKICRQLKMILNNSKHSSIKLKYK</sequence>
<keyword evidence="4" id="KW-1185">Reference proteome</keyword>
<dbReference type="InterPro" id="IPR022041">
    <property type="entry name" value="Methyltransf_FA"/>
</dbReference>
<feature type="domain" description="Farnesoic acid O-methyl transferase" evidence="2">
    <location>
        <begin position="47"/>
        <end position="127"/>
    </location>
</feature>
<feature type="signal peptide" evidence="1">
    <location>
        <begin position="1"/>
        <end position="23"/>
    </location>
</feature>
<organism evidence="3 4">
    <name type="scientific">Glossina palpalis gambiensis</name>
    <dbReference type="NCBI Taxonomy" id="67801"/>
    <lineage>
        <taxon>Eukaryota</taxon>
        <taxon>Metazoa</taxon>
        <taxon>Ecdysozoa</taxon>
        <taxon>Arthropoda</taxon>
        <taxon>Hexapoda</taxon>
        <taxon>Insecta</taxon>
        <taxon>Pterygota</taxon>
        <taxon>Neoptera</taxon>
        <taxon>Endopterygota</taxon>
        <taxon>Diptera</taxon>
        <taxon>Brachycera</taxon>
        <taxon>Muscomorpha</taxon>
        <taxon>Hippoboscoidea</taxon>
        <taxon>Glossinidae</taxon>
        <taxon>Glossina</taxon>
    </lineage>
</organism>
<dbReference type="Proteomes" id="UP000092460">
    <property type="component" value="Unassembled WGS sequence"/>
</dbReference>
<dbReference type="AlphaFoldDB" id="A0A1B0B0Q0"/>
<reference evidence="4" key="1">
    <citation type="submission" date="2015-01" db="EMBL/GenBank/DDBJ databases">
        <authorList>
            <person name="Aksoy S."/>
            <person name="Warren W."/>
            <person name="Wilson R.K."/>
        </authorList>
    </citation>
    <scope>NUCLEOTIDE SEQUENCE [LARGE SCALE GENOMIC DNA]</scope>
    <source>
        <strain evidence="4">IAEA</strain>
    </source>
</reference>
<evidence type="ECO:0000259" key="2">
    <source>
        <dbReference type="Pfam" id="PF12248"/>
    </source>
</evidence>